<organism evidence="7 8">
    <name type="scientific">Phaeobacter piscinae</name>
    <dbReference type="NCBI Taxonomy" id="1580596"/>
    <lineage>
        <taxon>Bacteria</taxon>
        <taxon>Pseudomonadati</taxon>
        <taxon>Pseudomonadota</taxon>
        <taxon>Alphaproteobacteria</taxon>
        <taxon>Rhodobacterales</taxon>
        <taxon>Roseobacteraceae</taxon>
        <taxon>Phaeobacter</taxon>
    </lineage>
</organism>
<keyword evidence="5" id="KW-0408">Iron</keyword>
<evidence type="ECO:0000256" key="3">
    <source>
        <dbReference type="ARBA" id="ARBA00022964"/>
    </source>
</evidence>
<evidence type="ECO:0000313" key="8">
    <source>
        <dbReference type="Proteomes" id="UP000218891"/>
    </source>
</evidence>
<gene>
    <name evidence="7" type="primary">alkB</name>
    <name evidence="7" type="ORF">PhaeoP36_03278</name>
</gene>
<comment type="cofactor">
    <cofactor evidence="1">
        <name>Fe(2+)</name>
        <dbReference type="ChEBI" id="CHEBI:29033"/>
    </cofactor>
</comment>
<dbReference type="InterPro" id="IPR037151">
    <property type="entry name" value="AlkB-like_sf"/>
</dbReference>
<keyword evidence="8" id="KW-1185">Reference proteome</keyword>
<dbReference type="InterPro" id="IPR005123">
    <property type="entry name" value="Oxoglu/Fe-dep_dioxygenase_dom"/>
</dbReference>
<evidence type="ECO:0000256" key="1">
    <source>
        <dbReference type="ARBA" id="ARBA00001954"/>
    </source>
</evidence>
<evidence type="ECO:0000313" key="7">
    <source>
        <dbReference type="EMBL" id="ATG37360.1"/>
    </source>
</evidence>
<keyword evidence="3 7" id="KW-0223">Dioxygenase</keyword>
<dbReference type="EC" id="1.14.11.-" evidence="7"/>
<dbReference type="SUPFAM" id="SSF51197">
    <property type="entry name" value="Clavaminate synthase-like"/>
    <property type="match status" value="1"/>
</dbReference>
<dbReference type="InterPro" id="IPR004574">
    <property type="entry name" value="Alkb"/>
</dbReference>
<dbReference type="Gene3D" id="2.60.120.590">
    <property type="entry name" value="Alpha-ketoglutarate-dependent dioxygenase AlkB-like"/>
    <property type="match status" value="1"/>
</dbReference>
<keyword evidence="4 7" id="KW-0560">Oxidoreductase</keyword>
<feature type="domain" description="Fe2OG dioxygenase" evidence="6">
    <location>
        <begin position="128"/>
        <end position="229"/>
    </location>
</feature>
<dbReference type="Proteomes" id="UP000218891">
    <property type="component" value="Chromosome"/>
</dbReference>
<evidence type="ECO:0000256" key="5">
    <source>
        <dbReference type="ARBA" id="ARBA00023004"/>
    </source>
</evidence>
<reference evidence="7 8" key="3">
    <citation type="journal article" date="2017" name="Int. J. Syst. Evol. Microbiol.">
        <title>Adaptation of Surface-Associated Bacteria to the Open Ocean: A Genomically Distinct Subpopulation of Phaeobacter gallaeciensis Colonizes Pacific Mesozooplankton.</title>
        <authorList>
            <person name="Freese H.M."/>
            <person name="Methner A."/>
            <person name="Overmann J."/>
        </authorList>
    </citation>
    <scope>NUCLEOTIDE SEQUENCE [LARGE SCALE GENOMIC DNA]</scope>
    <source>
        <strain evidence="7 8">P36</strain>
    </source>
</reference>
<protein>
    <submittedName>
        <fullName evidence="7">Alpha-ketoglutarate-dependent dioxygenase AlkB</fullName>
        <ecNumber evidence="7">1.14.11.-</ecNumber>
    </submittedName>
</protein>
<accession>A0ABN5DJ33</accession>
<dbReference type="GO" id="GO:0051213">
    <property type="term" value="F:dioxygenase activity"/>
    <property type="evidence" value="ECO:0007669"/>
    <property type="project" value="UniProtKB-KW"/>
</dbReference>
<proteinExistence type="predicted"/>
<evidence type="ECO:0000259" key="6">
    <source>
        <dbReference type="PROSITE" id="PS51471"/>
    </source>
</evidence>
<dbReference type="Pfam" id="PF13532">
    <property type="entry name" value="2OG-FeII_Oxy_2"/>
    <property type="match status" value="1"/>
</dbReference>
<dbReference type="InterPro" id="IPR027450">
    <property type="entry name" value="AlkB-like"/>
</dbReference>
<keyword evidence="2" id="KW-0479">Metal-binding</keyword>
<reference evidence="7 8" key="4">
    <citation type="journal article" date="2018" name="Environ. Microbiol. Rep.">
        <title>Phylogenetic distribution of roseobacticides in the Roseobacter group and their effect on microalgae.</title>
        <authorList>
            <person name="Sonnenschein E.C."/>
            <person name="Phippen C.B."/>
            <person name="Bentzon-Tilia M."/>
            <person name="Rasmussen S.A."/>
            <person name="Nielsen K.F."/>
            <person name="Gram L."/>
        </authorList>
    </citation>
    <scope>NUCLEOTIDE SEQUENCE [LARGE SCALE GENOMIC DNA]</scope>
    <source>
        <strain evidence="7 8">P36</strain>
    </source>
</reference>
<evidence type="ECO:0000256" key="2">
    <source>
        <dbReference type="ARBA" id="ARBA00022723"/>
    </source>
</evidence>
<reference evidence="7 8" key="2">
    <citation type="journal article" date="2017" name="Genome Biol. Evol.">
        <title>Trajectories and Drivers of Genome Evolution in Surface-Associated Marine Phaeobacter.</title>
        <authorList>
            <person name="Freese H.M."/>
            <person name="Sikorski J."/>
            <person name="Bunk B."/>
            <person name="Scheuner C."/>
            <person name="Meier-Kolthoff J.P."/>
            <person name="Sproer C."/>
            <person name="Gram L."/>
            <person name="Overmann J."/>
        </authorList>
    </citation>
    <scope>NUCLEOTIDE SEQUENCE [LARGE SCALE GENOMIC DNA]</scope>
    <source>
        <strain evidence="7 8">P36</strain>
    </source>
</reference>
<dbReference type="PANTHER" id="PTHR16557:SF2">
    <property type="entry name" value="NUCLEIC ACID DIOXYGENASE ALKBH1"/>
    <property type="match status" value="1"/>
</dbReference>
<dbReference type="EMBL" id="CP010643">
    <property type="protein sequence ID" value="ATG37360.1"/>
    <property type="molecule type" value="Genomic_DNA"/>
</dbReference>
<name>A0ABN5DJ33_9RHOB</name>
<sequence>MPPATARSRPVSRITAVFDRGVVKNGLTVMMKLRLRGFELTKPLLDMDGQQRLIECLRPVLRAAPLFSPEVPGGGKMSVRMTSAGAYGWVSDRDGYRYEERHPAGQRWPEIPTEILDIWHATTGLERRPDCCLINYYGEGARMGLHQDKDEADFTYPVVSISLGDDGLLRIGNQTRGGKTDTVWLNSGDVVVMGGDARLTYHGVDRIRFKSSRLLPKGGRINLTLRVVT</sequence>
<dbReference type="PANTHER" id="PTHR16557">
    <property type="entry name" value="ALKYLATED DNA REPAIR PROTEIN ALKB-RELATED"/>
    <property type="match status" value="1"/>
</dbReference>
<reference evidence="7 8" key="1">
    <citation type="journal article" date="2017" name="Front. Microbiol.">
        <title>Phaeobacter piscinae sp. nov., a species of the Roseobacter group and potential aquaculture probiont.</title>
        <authorList>
            <person name="Sonnenschein E.C."/>
            <person name="Phippen C.B.W."/>
            <person name="Nielsen K.F."/>
            <person name="Mateiu R.V."/>
            <person name="Melchiorsen J."/>
            <person name="Gram L."/>
            <person name="Overmann J."/>
            <person name="Freese H.M."/>
        </authorList>
    </citation>
    <scope>NUCLEOTIDE SEQUENCE [LARGE SCALE GENOMIC DNA]</scope>
    <source>
        <strain evidence="7 8">P36</strain>
    </source>
</reference>
<evidence type="ECO:0000256" key="4">
    <source>
        <dbReference type="ARBA" id="ARBA00023002"/>
    </source>
</evidence>
<dbReference type="PROSITE" id="PS51471">
    <property type="entry name" value="FE2OG_OXY"/>
    <property type="match status" value="1"/>
</dbReference>